<organism evidence="1 2">
    <name type="scientific">Sesamum alatum</name>
    <dbReference type="NCBI Taxonomy" id="300844"/>
    <lineage>
        <taxon>Eukaryota</taxon>
        <taxon>Viridiplantae</taxon>
        <taxon>Streptophyta</taxon>
        <taxon>Embryophyta</taxon>
        <taxon>Tracheophyta</taxon>
        <taxon>Spermatophyta</taxon>
        <taxon>Magnoliopsida</taxon>
        <taxon>eudicotyledons</taxon>
        <taxon>Gunneridae</taxon>
        <taxon>Pentapetalae</taxon>
        <taxon>asterids</taxon>
        <taxon>lamiids</taxon>
        <taxon>Lamiales</taxon>
        <taxon>Pedaliaceae</taxon>
        <taxon>Sesamum</taxon>
    </lineage>
</organism>
<gene>
    <name evidence="1" type="ORF">Salat_0509200</name>
</gene>
<accession>A0AAE1Z590</accession>
<proteinExistence type="predicted"/>
<sequence>MALGTSWVGLIPKWFIKTAIRGSIGKRPHLLRRNVARKSVVLVRFLDSRFWVDAEVAALEDSPLSMARGASEKEEVDLELLEPEDDKSLGPLDINKRIQGKKNYLKEKHTLY</sequence>
<evidence type="ECO:0000313" key="1">
    <source>
        <dbReference type="EMBL" id="KAK4441743.1"/>
    </source>
</evidence>
<name>A0AAE1Z590_9LAMI</name>
<reference evidence="1" key="2">
    <citation type="journal article" date="2024" name="Plant">
        <title>Genomic evolution and insights into agronomic trait innovations of Sesamum species.</title>
        <authorList>
            <person name="Miao H."/>
            <person name="Wang L."/>
            <person name="Qu L."/>
            <person name="Liu H."/>
            <person name="Sun Y."/>
            <person name="Le M."/>
            <person name="Wang Q."/>
            <person name="Wei S."/>
            <person name="Zheng Y."/>
            <person name="Lin W."/>
            <person name="Duan Y."/>
            <person name="Cao H."/>
            <person name="Xiong S."/>
            <person name="Wang X."/>
            <person name="Wei L."/>
            <person name="Li C."/>
            <person name="Ma Q."/>
            <person name="Ju M."/>
            <person name="Zhao R."/>
            <person name="Li G."/>
            <person name="Mu C."/>
            <person name="Tian Q."/>
            <person name="Mei H."/>
            <person name="Zhang T."/>
            <person name="Gao T."/>
            <person name="Zhang H."/>
        </authorList>
    </citation>
    <scope>NUCLEOTIDE SEQUENCE</scope>
    <source>
        <strain evidence="1">3651</strain>
    </source>
</reference>
<dbReference type="EMBL" id="JACGWO010000001">
    <property type="protein sequence ID" value="KAK4441743.1"/>
    <property type="molecule type" value="Genomic_DNA"/>
</dbReference>
<evidence type="ECO:0000313" key="2">
    <source>
        <dbReference type="Proteomes" id="UP001293254"/>
    </source>
</evidence>
<comment type="caution">
    <text evidence="1">The sequence shown here is derived from an EMBL/GenBank/DDBJ whole genome shotgun (WGS) entry which is preliminary data.</text>
</comment>
<dbReference type="Proteomes" id="UP001293254">
    <property type="component" value="Unassembled WGS sequence"/>
</dbReference>
<protein>
    <submittedName>
        <fullName evidence="1">Uncharacterized protein</fullName>
    </submittedName>
</protein>
<keyword evidence="2" id="KW-1185">Reference proteome</keyword>
<reference evidence="1" key="1">
    <citation type="submission" date="2020-06" db="EMBL/GenBank/DDBJ databases">
        <authorList>
            <person name="Li T."/>
            <person name="Hu X."/>
            <person name="Zhang T."/>
            <person name="Song X."/>
            <person name="Zhang H."/>
            <person name="Dai N."/>
            <person name="Sheng W."/>
            <person name="Hou X."/>
            <person name="Wei L."/>
        </authorList>
    </citation>
    <scope>NUCLEOTIDE SEQUENCE</scope>
    <source>
        <strain evidence="1">3651</strain>
        <tissue evidence="1">Leaf</tissue>
    </source>
</reference>
<dbReference type="AlphaFoldDB" id="A0AAE1Z590"/>